<dbReference type="SUPFAM" id="SSF52833">
    <property type="entry name" value="Thioredoxin-like"/>
    <property type="match status" value="1"/>
</dbReference>
<keyword evidence="2" id="KW-1185">Reference proteome</keyword>
<organism evidence="1 2">
    <name type="scientific">Polluticaenibacter yanchengensis</name>
    <dbReference type="NCBI Taxonomy" id="3014562"/>
    <lineage>
        <taxon>Bacteria</taxon>
        <taxon>Pseudomonadati</taxon>
        <taxon>Bacteroidota</taxon>
        <taxon>Chitinophagia</taxon>
        <taxon>Chitinophagales</taxon>
        <taxon>Chitinophagaceae</taxon>
        <taxon>Polluticaenibacter</taxon>
    </lineage>
</organism>
<dbReference type="NCBIfam" id="TIGR04019">
    <property type="entry name" value="B_thiol_YtxJ"/>
    <property type="match status" value="1"/>
</dbReference>
<accession>A0ABT4UPH7</accession>
<dbReference type="RefSeq" id="WP_407033092.1">
    <property type="nucleotide sequence ID" value="NZ_JAQGEF010000042.1"/>
</dbReference>
<name>A0ABT4UPH7_9BACT</name>
<gene>
    <name evidence="1" type="primary">ytxJ</name>
    <name evidence="1" type="ORF">O3P16_18265</name>
</gene>
<dbReference type="Pfam" id="PF11009">
    <property type="entry name" value="BrxC"/>
    <property type="match status" value="1"/>
</dbReference>
<reference evidence="1 2" key="1">
    <citation type="submission" date="2022-12" db="EMBL/GenBank/DDBJ databases">
        <title>Chitinophagaceae gen. sp. nov., a new member of the family Chitinophagaceae, isolated from soil in a chemical factory.</title>
        <authorList>
            <person name="Ke Z."/>
        </authorList>
    </citation>
    <scope>NUCLEOTIDE SEQUENCE [LARGE SCALE GENOMIC DNA]</scope>
    <source>
        <strain evidence="1 2">LY-5</strain>
    </source>
</reference>
<dbReference type="EMBL" id="JAQGEF010000042">
    <property type="protein sequence ID" value="MDA3616762.1"/>
    <property type="molecule type" value="Genomic_DNA"/>
</dbReference>
<dbReference type="Gene3D" id="3.40.30.10">
    <property type="entry name" value="Glutaredoxin"/>
    <property type="match status" value="1"/>
</dbReference>
<sequence length="109" mass="12276">MDWNYLESEEGLAALNKKSADKPQVIFKHSTRCITSSMAKNRMDNSKQLLDKADVYLLNVIEHRPVSNLVAEQFGVTHESPQVLVIKNGRAVYNENHIGIQPAMIALEL</sequence>
<comment type="caution">
    <text evidence="1">The sequence shown here is derived from an EMBL/GenBank/DDBJ whole genome shotgun (WGS) entry which is preliminary data.</text>
</comment>
<dbReference type="InterPro" id="IPR022551">
    <property type="entry name" value="BrxC"/>
</dbReference>
<dbReference type="Proteomes" id="UP001210231">
    <property type="component" value="Unassembled WGS sequence"/>
</dbReference>
<evidence type="ECO:0000313" key="1">
    <source>
        <dbReference type="EMBL" id="MDA3616762.1"/>
    </source>
</evidence>
<evidence type="ECO:0000313" key="2">
    <source>
        <dbReference type="Proteomes" id="UP001210231"/>
    </source>
</evidence>
<dbReference type="InterPro" id="IPR036249">
    <property type="entry name" value="Thioredoxin-like_sf"/>
</dbReference>
<proteinExistence type="predicted"/>
<protein>
    <submittedName>
        <fullName evidence="1">Bacillithiol system redox-active protein YtxJ</fullName>
    </submittedName>
</protein>